<keyword evidence="11" id="KW-0130">Cell adhesion</keyword>
<keyword evidence="12 25" id="KW-1133">Transmembrane helix</keyword>
<dbReference type="eggNOG" id="KOG0845">
    <property type="taxonomic scope" value="Eukaryota"/>
</dbReference>
<evidence type="ECO:0000256" key="1">
    <source>
        <dbReference type="ARBA" id="ARBA00004123"/>
    </source>
</evidence>
<dbReference type="GO" id="GO:0007156">
    <property type="term" value="P:homophilic cell adhesion via plasma membrane adhesion molecules"/>
    <property type="evidence" value="ECO:0007669"/>
    <property type="project" value="InterPro"/>
</dbReference>
<evidence type="ECO:0000259" key="26">
    <source>
        <dbReference type="PROSITE" id="PS50268"/>
    </source>
</evidence>
<dbReference type="GO" id="GO:0005509">
    <property type="term" value="F:calcium ion binding"/>
    <property type="evidence" value="ECO:0007669"/>
    <property type="project" value="UniProtKB-UniRule"/>
</dbReference>
<feature type="compositionally biased region" description="Basic and acidic residues" evidence="24">
    <location>
        <begin position="43"/>
        <end position="52"/>
    </location>
</feature>
<comment type="subunit">
    <text evidence="20">Binds HTATIP2/TIP30. Interacts with YLPM1. Forms a complex with ILF2, ILF3, YLPM1, KHDRBS1, RBMX and PPP1CA.</text>
</comment>
<keyword evidence="27" id="KW-0675">Receptor</keyword>
<keyword evidence="13" id="KW-0007">Acetylation</keyword>
<dbReference type="SUPFAM" id="SSF52954">
    <property type="entry name" value="Class II aaRS ABD-related"/>
    <property type="match status" value="1"/>
</dbReference>
<dbReference type="Gene3D" id="2.60.40.60">
    <property type="entry name" value="Cadherins"/>
    <property type="match status" value="5"/>
</dbReference>
<dbReference type="STRING" id="246437.L9JCB0"/>
<evidence type="ECO:0000256" key="2">
    <source>
        <dbReference type="ARBA" id="ARBA00004251"/>
    </source>
</evidence>
<evidence type="ECO:0000256" key="4">
    <source>
        <dbReference type="ARBA" id="ARBA00022491"/>
    </source>
</evidence>
<feature type="domain" description="Cadherin" evidence="26">
    <location>
        <begin position="803"/>
        <end position="913"/>
    </location>
</feature>
<evidence type="ECO:0000256" key="9">
    <source>
        <dbReference type="ARBA" id="ARBA00022737"/>
    </source>
</evidence>
<keyword evidence="16" id="KW-0804">Transcription</keyword>
<feature type="region of interest" description="Disordered" evidence="24">
    <location>
        <begin position="965"/>
        <end position="1033"/>
    </location>
</feature>
<evidence type="ECO:0000256" key="25">
    <source>
        <dbReference type="SAM" id="Phobius"/>
    </source>
</evidence>
<feature type="compositionally biased region" description="Acidic residues" evidence="24">
    <location>
        <begin position="971"/>
        <end position="981"/>
    </location>
</feature>
<dbReference type="InParanoid" id="L9JCB0"/>
<evidence type="ECO:0000256" key="5">
    <source>
        <dbReference type="ARBA" id="ARBA00022553"/>
    </source>
</evidence>
<dbReference type="GO" id="GO:0044331">
    <property type="term" value="P:cell-cell adhesion mediated by cadherin"/>
    <property type="evidence" value="ECO:0007669"/>
    <property type="project" value="TreeGrafter"/>
</dbReference>
<dbReference type="GO" id="GO:0034332">
    <property type="term" value="P:adherens junction organization"/>
    <property type="evidence" value="ECO:0007669"/>
    <property type="project" value="TreeGrafter"/>
</dbReference>
<evidence type="ECO:0000256" key="17">
    <source>
        <dbReference type="ARBA" id="ARBA00023180"/>
    </source>
</evidence>
<feature type="compositionally biased region" description="Basic and acidic residues" evidence="24">
    <location>
        <begin position="1133"/>
        <end position="1142"/>
    </location>
</feature>
<evidence type="ECO:0000313" key="28">
    <source>
        <dbReference type="Proteomes" id="UP000011518"/>
    </source>
</evidence>
<evidence type="ECO:0000256" key="7">
    <source>
        <dbReference type="ARBA" id="ARBA00022723"/>
    </source>
</evidence>
<feature type="domain" description="Cadherin" evidence="26">
    <location>
        <begin position="161"/>
        <end position="241"/>
    </location>
</feature>
<dbReference type="EMBL" id="KB321067">
    <property type="protein sequence ID" value="ELW48245.1"/>
    <property type="molecule type" value="Genomic_DNA"/>
</dbReference>
<evidence type="ECO:0000256" key="20">
    <source>
        <dbReference type="ARBA" id="ARBA00063216"/>
    </source>
</evidence>
<comment type="function">
    <text evidence="19">Nuclear receptor coregulator that can have both coactivator and corepressor functions. Interacts with nuclear receptors for steroids (ESR1 and ESR2) independently of the steroid binding domain (AF-2) of the ESR receptors, and with the orphan nuclear receptor NR1D2. Involved in the coactivation of nuclear steroid receptors (ER) as well as the corepression of MYC in response to 17-beta-estradiol (E2).</text>
</comment>
<comment type="subcellular location">
    <subcellularLocation>
        <location evidence="2">Cell membrane</location>
        <topology evidence="2">Single-pass type I membrane protein</topology>
    </subcellularLocation>
    <subcellularLocation>
        <location evidence="1">Nucleus</location>
    </subcellularLocation>
</comment>
<dbReference type="Proteomes" id="UP000011518">
    <property type="component" value="Unassembled WGS sequence"/>
</dbReference>
<feature type="region of interest" description="Disordered" evidence="24">
    <location>
        <begin position="38"/>
        <end position="66"/>
    </location>
</feature>
<keyword evidence="7" id="KW-0479">Metal-binding</keyword>
<dbReference type="FunFam" id="2.60.40.60:FF:000009">
    <property type="entry name" value="Cadherin 24"/>
    <property type="match status" value="1"/>
</dbReference>
<feature type="region of interest" description="Disordered" evidence="24">
    <location>
        <begin position="1413"/>
        <end position="1492"/>
    </location>
</feature>
<evidence type="ECO:0000313" key="27">
    <source>
        <dbReference type="EMBL" id="ELW48245.1"/>
    </source>
</evidence>
<dbReference type="Pfam" id="PF00028">
    <property type="entry name" value="Cadherin"/>
    <property type="match status" value="4"/>
</dbReference>
<evidence type="ECO:0000256" key="14">
    <source>
        <dbReference type="ARBA" id="ARBA00023015"/>
    </source>
</evidence>
<evidence type="ECO:0000256" key="12">
    <source>
        <dbReference type="ARBA" id="ARBA00022989"/>
    </source>
</evidence>
<dbReference type="GO" id="GO:0016342">
    <property type="term" value="C:catenin complex"/>
    <property type="evidence" value="ECO:0007669"/>
    <property type="project" value="TreeGrafter"/>
</dbReference>
<dbReference type="GO" id="GO:0000902">
    <property type="term" value="P:cell morphogenesis"/>
    <property type="evidence" value="ECO:0007669"/>
    <property type="project" value="TreeGrafter"/>
</dbReference>
<feature type="domain" description="Cadherin" evidence="26">
    <location>
        <begin position="722"/>
        <end position="803"/>
    </location>
</feature>
<keyword evidence="5" id="KW-0597">Phosphoprotein</keyword>
<evidence type="ECO:0000256" key="19">
    <source>
        <dbReference type="ARBA" id="ARBA00057771"/>
    </source>
</evidence>
<dbReference type="GO" id="GO:0005634">
    <property type="term" value="C:nucleus"/>
    <property type="evidence" value="ECO:0007669"/>
    <property type="project" value="UniProtKB-SubCell"/>
</dbReference>
<dbReference type="InterPro" id="IPR039808">
    <property type="entry name" value="Cadherin"/>
</dbReference>
<evidence type="ECO:0000256" key="18">
    <source>
        <dbReference type="ARBA" id="ARBA00023242"/>
    </source>
</evidence>
<keyword evidence="3" id="KW-1003">Cell membrane</keyword>
<keyword evidence="9" id="KW-0677">Repeat</keyword>
<keyword evidence="15 25" id="KW-0472">Membrane</keyword>
<evidence type="ECO:0000256" key="22">
    <source>
        <dbReference type="ARBA" id="ARBA00077270"/>
    </source>
</evidence>
<dbReference type="InterPro" id="IPR015919">
    <property type="entry name" value="Cadherin-like_sf"/>
</dbReference>
<dbReference type="CDD" id="cd11304">
    <property type="entry name" value="Cadherin_repeat"/>
    <property type="match status" value="5"/>
</dbReference>
<dbReference type="InterPro" id="IPR036621">
    <property type="entry name" value="Anticodon-bd_dom_sf"/>
</dbReference>
<evidence type="ECO:0000256" key="24">
    <source>
        <dbReference type="SAM" id="MobiDB-lite"/>
    </source>
</evidence>
<feature type="compositionally biased region" description="Low complexity" evidence="24">
    <location>
        <begin position="1413"/>
        <end position="1430"/>
    </location>
</feature>
<keyword evidence="10 23" id="KW-0106">Calcium</keyword>
<gene>
    <name evidence="27" type="ORF">TREES_T100020991</name>
</gene>
<keyword evidence="6 25" id="KW-0812">Transmembrane</keyword>
<dbReference type="FunFam" id="2.60.40.60:FF:000014">
    <property type="entry name" value="Cadherin 8"/>
    <property type="match status" value="1"/>
</dbReference>
<dbReference type="FunFam" id="3.40.50.800:FF:000010">
    <property type="entry name" value="Putative nuclear receptor coactivator 5"/>
    <property type="match status" value="1"/>
</dbReference>
<protein>
    <recommendedName>
        <fullName evidence="21">Nuclear receptor coactivator 5</fullName>
    </recommendedName>
    <alternativeName>
        <fullName evidence="22">Coactivator independent of AF-2</fullName>
    </alternativeName>
</protein>
<name>L9JCB0_TUPCH</name>
<dbReference type="InterPro" id="IPR020894">
    <property type="entry name" value="Cadherin_CS"/>
</dbReference>
<evidence type="ECO:0000256" key="10">
    <source>
        <dbReference type="ARBA" id="ARBA00022837"/>
    </source>
</evidence>
<feature type="transmembrane region" description="Helical" evidence="25">
    <location>
        <begin position="923"/>
        <end position="944"/>
    </location>
</feature>
<dbReference type="GO" id="GO:0007043">
    <property type="term" value="P:cell-cell junction assembly"/>
    <property type="evidence" value="ECO:0007669"/>
    <property type="project" value="TreeGrafter"/>
</dbReference>
<dbReference type="PANTHER" id="PTHR24027">
    <property type="entry name" value="CADHERIN-23"/>
    <property type="match status" value="1"/>
</dbReference>
<dbReference type="PANTHER" id="PTHR24027:SF311">
    <property type="entry name" value="CADHERIN-22"/>
    <property type="match status" value="1"/>
</dbReference>
<dbReference type="PROSITE" id="PS50268">
    <property type="entry name" value="CADHERIN_2"/>
    <property type="match status" value="5"/>
</dbReference>
<feature type="compositionally biased region" description="Basic and acidic residues" evidence="24">
    <location>
        <begin position="989"/>
        <end position="1033"/>
    </location>
</feature>
<evidence type="ECO:0000256" key="15">
    <source>
        <dbReference type="ARBA" id="ARBA00023136"/>
    </source>
</evidence>
<feature type="domain" description="Cadherin" evidence="26">
    <location>
        <begin position="347"/>
        <end position="439"/>
    </location>
</feature>
<dbReference type="PROSITE" id="PS00232">
    <property type="entry name" value="CADHERIN_1"/>
    <property type="match status" value="2"/>
</dbReference>
<feature type="domain" description="Cadherin" evidence="26">
    <location>
        <begin position="440"/>
        <end position="556"/>
    </location>
</feature>
<keyword evidence="17" id="KW-0325">Glycoprotein</keyword>
<dbReference type="FunCoup" id="L9JCB0">
    <property type="interactions" value="33"/>
</dbReference>
<dbReference type="PRINTS" id="PR00205">
    <property type="entry name" value="CADHERIN"/>
</dbReference>
<evidence type="ECO:0000256" key="6">
    <source>
        <dbReference type="ARBA" id="ARBA00022692"/>
    </source>
</evidence>
<evidence type="ECO:0000256" key="21">
    <source>
        <dbReference type="ARBA" id="ARBA00067178"/>
    </source>
</evidence>
<keyword evidence="28" id="KW-1185">Reference proteome</keyword>
<evidence type="ECO:0000256" key="11">
    <source>
        <dbReference type="ARBA" id="ARBA00022889"/>
    </source>
</evidence>
<evidence type="ECO:0000256" key="8">
    <source>
        <dbReference type="ARBA" id="ARBA00022729"/>
    </source>
</evidence>
<feature type="region of interest" description="Disordered" evidence="24">
    <location>
        <begin position="1344"/>
        <end position="1397"/>
    </location>
</feature>
<keyword evidence="18" id="KW-0539">Nucleus</keyword>
<dbReference type="Gene3D" id="3.40.50.800">
    <property type="entry name" value="Anticodon-binding domain"/>
    <property type="match status" value="1"/>
</dbReference>
<organism evidence="27 28">
    <name type="scientific">Tupaia chinensis</name>
    <name type="common">Chinese tree shrew</name>
    <name type="synonym">Tupaia belangeri chinensis</name>
    <dbReference type="NCBI Taxonomy" id="246437"/>
    <lineage>
        <taxon>Eukaryota</taxon>
        <taxon>Metazoa</taxon>
        <taxon>Chordata</taxon>
        <taxon>Craniata</taxon>
        <taxon>Vertebrata</taxon>
        <taxon>Euteleostomi</taxon>
        <taxon>Mammalia</taxon>
        <taxon>Eutheria</taxon>
        <taxon>Euarchontoglires</taxon>
        <taxon>Scandentia</taxon>
        <taxon>Tupaiidae</taxon>
        <taxon>Tupaia</taxon>
    </lineage>
</organism>
<reference evidence="28" key="1">
    <citation type="submission" date="2012-07" db="EMBL/GenBank/DDBJ databases">
        <title>Genome of the Chinese tree shrew, a rising model animal genetically related to primates.</title>
        <authorList>
            <person name="Zhang G."/>
            <person name="Fan Y."/>
            <person name="Yao Y."/>
            <person name="Huang Z."/>
        </authorList>
    </citation>
    <scope>NUCLEOTIDE SEQUENCE [LARGE SCALE GENOMIC DNA]</scope>
</reference>
<feature type="region of interest" description="Disordered" evidence="24">
    <location>
        <begin position="1117"/>
        <end position="1142"/>
    </location>
</feature>
<dbReference type="GO" id="GO:0005912">
    <property type="term" value="C:adherens junction"/>
    <property type="evidence" value="ECO:0007669"/>
    <property type="project" value="TreeGrafter"/>
</dbReference>
<reference evidence="28" key="2">
    <citation type="journal article" date="2013" name="Nat. Commun.">
        <title>Genome of the Chinese tree shrew.</title>
        <authorList>
            <person name="Fan Y."/>
            <person name="Huang Z.Y."/>
            <person name="Cao C.C."/>
            <person name="Chen C.S."/>
            <person name="Chen Y.X."/>
            <person name="Fan D.D."/>
            <person name="He J."/>
            <person name="Hou H.L."/>
            <person name="Hu L."/>
            <person name="Hu X.T."/>
            <person name="Jiang X.T."/>
            <person name="Lai R."/>
            <person name="Lang Y.S."/>
            <person name="Liang B."/>
            <person name="Liao S.G."/>
            <person name="Mu D."/>
            <person name="Ma Y.Y."/>
            <person name="Niu Y.Y."/>
            <person name="Sun X.Q."/>
            <person name="Xia J.Q."/>
            <person name="Xiao J."/>
            <person name="Xiong Z.Q."/>
            <person name="Xu L."/>
            <person name="Yang L."/>
            <person name="Zhang Y."/>
            <person name="Zhao W."/>
            <person name="Zhao X.D."/>
            <person name="Zheng Y.T."/>
            <person name="Zhou J.M."/>
            <person name="Zhu Y.B."/>
            <person name="Zhang G.J."/>
            <person name="Wang J."/>
            <person name="Yao Y.G."/>
        </authorList>
    </citation>
    <scope>NUCLEOTIDE SEQUENCE [LARGE SCALE GENOMIC DNA]</scope>
</reference>
<sequence>MVGTRLTETSLPDSHHIGTSDCECPLPLSAKCELKSGEQQAECGDRGRESHGLRPSMRPRPDGRGLRAGAALSSALLLLLLLPPPPLLGRLWAAGTPAPPSEPRAAQDGAQGVGRVKRGWVWNQFFVVEEYTGTEPLYVGKKNIDDITTSFPPPQSSGIHSDSDEGDGAIKYTISGEGAGTIFLIDELTGDIHAMERLDREQKTFYTLRAQARDRATNRLLEPESEFIIKVQDINDSEPRFLHGPYIGSVAELSPTGLDAASPSTSRAAFLKQRPLAFGKGRSLPQLPRTGPHLTGLVGNERQPAVEEMEVRHHFPSSPEGHSSTLGCPGWAAGYGVKTNPASRHRTSVMQVMASDADDPTYGSSARLVYSVLDGEHHFTVDPKTGVIRTAVPDLDRESQERYEVVIQATDMAGQLGGLSGSTTVTIVVTDVNDNPPRFPQKMYQFSIQESAPIGTAVGRVKAEDSDVGENTDMTYHLKEESGSGGDVFKVTTDSDTQEAIIVVQKRLDFESQPVHTVVLEALNKFVDPRFADLGTFRDQAIVRVAVTDVDEPPEFRPPSGLLEVQEDAQVGSLVGVVTARDPDAANRPVRAGKQRPALPGPLWADAARDMCWTRAFQAWSRGTKAREEGGTKGFFTQQLKSRRLARACCAGRQKPQLCPRTPRQGIRSGLGLRESLRMPPSLLLRIMPPTPVPSRGGTRNSVATCSVPTSPQFLVLAESWYAIDRESDLDQIFDIDADTGAIVTGKGLDRETAGWHNITVLAMEAEKPPLIIETADLDNHAQLSRASLRIRILDVNDNPPELATPYEAAVCEDAEPGQLIQTISVVDRDEPQGGHRFYFRLVPEAPSNPHFSLLDIQDNTAAVHTQHVGFNRQEQDVFFLPILVVDSGPPTLSSTGTLTIRICGWSCNTTAFVMAASLSPGALIALLVCVLILVVLVLLILTLRRHHKSHLSSDEDEDMRDNVIKYNDEGGGEQDTEAYDMDPYGFGDSRDTRRDRSPIRGSPRREPRDGRNGRDVRDSRDIRDPRDLRDHRDSRDIRDHRDTRSMRDARDMRDLRDFRDLRDSRDFRDHRYPMYDRYRDMRDSRDTMYRREGSYDRYLRMDDYCRRKDDSYFDRYRDSFDGRGPPGPDSQSRAKERLKREERRREELYRQYFEEIQRRFDAERPVDCSVIVVNKQTKDYAESVGRKVRDLGMVVDLIFLNTEVSLSQALEDVSRGGSPFAIVITQQHQIHRSCTVNIMFGTPQEHRNMPQADAMVLVARNYERYKNECREKEREDIARQAAKMADDAILQERERGVPEEGVRGGHPPAIQSLINLLADNRYLTAEETDKIINYLRERKERLMRSSTDSLPGPISRQPLGATSGASLKTQPSSQPLPSSQVLPSATPTPAAPPTSQQELQAKILSLFNSGTVAANSSSTSPSVAAGSTPNQNFATSVNSQPQQRSQASGNQPPNILGQAGSAQNMGPRPGAPSQGLFGQPSSCLAPAGNMASQRSVSSTSINFDNPSVQKALDTLIQSGPALSHLVSQTTAQVARPPAPMGSYQRHY</sequence>
<keyword evidence="8" id="KW-0732">Signal</keyword>
<keyword evidence="4" id="KW-0678">Repressor</keyword>
<dbReference type="GO" id="GO:0008013">
    <property type="term" value="F:beta-catenin binding"/>
    <property type="evidence" value="ECO:0007669"/>
    <property type="project" value="TreeGrafter"/>
</dbReference>
<dbReference type="GO" id="GO:0016339">
    <property type="term" value="P:calcium-dependent cell-cell adhesion via plasma membrane cell adhesion molecules"/>
    <property type="evidence" value="ECO:0007669"/>
    <property type="project" value="TreeGrafter"/>
</dbReference>
<dbReference type="FunFam" id="2.60.40.60:FF:000012">
    <property type="entry name" value="Cadherin 24"/>
    <property type="match status" value="1"/>
</dbReference>
<evidence type="ECO:0000256" key="3">
    <source>
        <dbReference type="ARBA" id="ARBA00022475"/>
    </source>
</evidence>
<proteinExistence type="predicted"/>
<dbReference type="SUPFAM" id="SSF49313">
    <property type="entry name" value="Cadherin-like"/>
    <property type="match status" value="5"/>
</dbReference>
<dbReference type="GO" id="GO:0045296">
    <property type="term" value="F:cadherin binding"/>
    <property type="evidence" value="ECO:0007669"/>
    <property type="project" value="TreeGrafter"/>
</dbReference>
<dbReference type="GO" id="GO:0016477">
    <property type="term" value="P:cell migration"/>
    <property type="evidence" value="ECO:0007669"/>
    <property type="project" value="TreeGrafter"/>
</dbReference>
<feature type="compositionally biased region" description="Polar residues" evidence="24">
    <location>
        <begin position="1431"/>
        <end position="1454"/>
    </location>
</feature>
<dbReference type="InterPro" id="IPR002126">
    <property type="entry name" value="Cadherin-like_dom"/>
</dbReference>
<evidence type="ECO:0000256" key="16">
    <source>
        <dbReference type="ARBA" id="ARBA00023163"/>
    </source>
</evidence>
<evidence type="ECO:0000256" key="23">
    <source>
        <dbReference type="PROSITE-ProRule" id="PRU00043"/>
    </source>
</evidence>
<keyword evidence="14" id="KW-0805">Transcription regulation</keyword>
<dbReference type="FunFam" id="2.60.40.60:FF:000008">
    <property type="entry name" value="Cadherin 24"/>
    <property type="match status" value="1"/>
</dbReference>
<dbReference type="SMART" id="SM00112">
    <property type="entry name" value="CA"/>
    <property type="match status" value="5"/>
</dbReference>
<feature type="compositionally biased region" description="Low complexity" evidence="24">
    <location>
        <begin position="1367"/>
        <end position="1389"/>
    </location>
</feature>
<accession>L9JCB0</accession>
<evidence type="ECO:0000256" key="13">
    <source>
        <dbReference type="ARBA" id="ARBA00022990"/>
    </source>
</evidence>